<comment type="caution">
    <text evidence="5">The sequence shown here is derived from an EMBL/GenBank/DDBJ whole genome shotgun (WGS) entry which is preliminary data.</text>
</comment>
<dbReference type="Proteomes" id="UP000469346">
    <property type="component" value="Unassembled WGS sequence"/>
</dbReference>
<dbReference type="GO" id="GO:1990904">
    <property type="term" value="C:ribonucleoprotein complex"/>
    <property type="evidence" value="ECO:0007669"/>
    <property type="project" value="UniProtKB-KW"/>
</dbReference>
<evidence type="ECO:0000256" key="1">
    <source>
        <dbReference type="ARBA" id="ARBA00006767"/>
    </source>
</evidence>
<sequence length="105" mass="11457">FVELEEGVEGLIHVSELGPGKVKTPVGMFEEGQEVTAKVIHVAPLERRIGLSIKRIDEEAEQSYYEEYSATGAGHGGTTLGSLLQEELVQQQSRARASEEDEGDE</sequence>
<comment type="similarity">
    <text evidence="1">Belongs to the bacterial ribosomal protein bS1 family.</text>
</comment>
<dbReference type="GO" id="GO:0005840">
    <property type="term" value="C:ribosome"/>
    <property type="evidence" value="ECO:0007669"/>
    <property type="project" value="UniProtKB-KW"/>
</dbReference>
<organism evidence="5 6">
    <name type="scientific">Dissulfurirhabdus thermomarina</name>
    <dbReference type="NCBI Taxonomy" id="1765737"/>
    <lineage>
        <taxon>Bacteria</taxon>
        <taxon>Deltaproteobacteria</taxon>
        <taxon>Dissulfurirhabdaceae</taxon>
        <taxon>Dissulfurirhabdus</taxon>
    </lineage>
</organism>
<name>A0A6N9TPE3_DISTH</name>
<evidence type="ECO:0000256" key="2">
    <source>
        <dbReference type="ARBA" id="ARBA00022980"/>
    </source>
</evidence>
<evidence type="ECO:0000313" key="6">
    <source>
        <dbReference type="Proteomes" id="UP000469346"/>
    </source>
</evidence>
<feature type="non-terminal residue" evidence="5">
    <location>
        <position position="1"/>
    </location>
</feature>
<dbReference type="EMBL" id="JAAGRR010000123">
    <property type="protein sequence ID" value="NDY43135.1"/>
    <property type="molecule type" value="Genomic_DNA"/>
</dbReference>
<evidence type="ECO:0000256" key="3">
    <source>
        <dbReference type="ARBA" id="ARBA00023274"/>
    </source>
</evidence>
<dbReference type="InterPro" id="IPR003029">
    <property type="entry name" value="S1_domain"/>
</dbReference>
<dbReference type="Pfam" id="PF00575">
    <property type="entry name" value="S1"/>
    <property type="match status" value="1"/>
</dbReference>
<dbReference type="RefSeq" id="WP_163299249.1">
    <property type="nucleotide sequence ID" value="NZ_JAAGRR010000123.1"/>
</dbReference>
<gene>
    <name evidence="5" type="ORF">G3N55_09815</name>
</gene>
<dbReference type="SMART" id="SM00316">
    <property type="entry name" value="S1"/>
    <property type="match status" value="1"/>
</dbReference>
<evidence type="ECO:0000313" key="5">
    <source>
        <dbReference type="EMBL" id="NDY43135.1"/>
    </source>
</evidence>
<dbReference type="SUPFAM" id="SSF50249">
    <property type="entry name" value="Nucleic acid-binding proteins"/>
    <property type="match status" value="1"/>
</dbReference>
<dbReference type="GO" id="GO:0003735">
    <property type="term" value="F:structural constituent of ribosome"/>
    <property type="evidence" value="ECO:0007669"/>
    <property type="project" value="TreeGrafter"/>
</dbReference>
<feature type="domain" description="S1 motif" evidence="4">
    <location>
        <begin position="1"/>
        <end position="54"/>
    </location>
</feature>
<dbReference type="InterPro" id="IPR012340">
    <property type="entry name" value="NA-bd_OB-fold"/>
</dbReference>
<protein>
    <submittedName>
        <fullName evidence="5">S1 RNA-binding domain-containing protein</fullName>
    </submittedName>
</protein>
<keyword evidence="2" id="KW-0689">Ribosomal protein</keyword>
<keyword evidence="3" id="KW-0687">Ribonucleoprotein</keyword>
<reference evidence="5 6" key="1">
    <citation type="submission" date="2020-02" db="EMBL/GenBank/DDBJ databases">
        <title>Comparative genomics of sulfur disproportionating microorganisms.</title>
        <authorList>
            <person name="Ward L.M."/>
            <person name="Bertran E."/>
            <person name="Johnston D.T."/>
        </authorList>
    </citation>
    <scope>NUCLEOTIDE SEQUENCE [LARGE SCALE GENOMIC DNA]</scope>
    <source>
        <strain evidence="5 6">DSM 100025</strain>
    </source>
</reference>
<dbReference type="InterPro" id="IPR050437">
    <property type="entry name" value="Ribos_protein_bS1-like"/>
</dbReference>
<dbReference type="AlphaFoldDB" id="A0A6N9TPE3"/>
<dbReference type="PANTHER" id="PTHR10724">
    <property type="entry name" value="30S RIBOSOMAL PROTEIN S1"/>
    <property type="match status" value="1"/>
</dbReference>
<dbReference type="Gene3D" id="2.40.50.140">
    <property type="entry name" value="Nucleic acid-binding proteins"/>
    <property type="match status" value="1"/>
</dbReference>
<dbReference type="GO" id="GO:0006412">
    <property type="term" value="P:translation"/>
    <property type="evidence" value="ECO:0007669"/>
    <property type="project" value="TreeGrafter"/>
</dbReference>
<dbReference type="PANTHER" id="PTHR10724:SF7">
    <property type="entry name" value="SMALL RIBOSOMAL SUBUNIT PROTEIN BS1C"/>
    <property type="match status" value="1"/>
</dbReference>
<keyword evidence="6" id="KW-1185">Reference proteome</keyword>
<dbReference type="PROSITE" id="PS50126">
    <property type="entry name" value="S1"/>
    <property type="match status" value="1"/>
</dbReference>
<accession>A0A6N9TPE3</accession>
<dbReference type="GO" id="GO:0003729">
    <property type="term" value="F:mRNA binding"/>
    <property type="evidence" value="ECO:0007669"/>
    <property type="project" value="TreeGrafter"/>
</dbReference>
<dbReference type="CDD" id="cd00164">
    <property type="entry name" value="S1_like"/>
    <property type="match status" value="1"/>
</dbReference>
<proteinExistence type="inferred from homology"/>
<evidence type="ECO:0000259" key="4">
    <source>
        <dbReference type="PROSITE" id="PS50126"/>
    </source>
</evidence>